<dbReference type="CDD" id="cd14727">
    <property type="entry name" value="ChanN-like"/>
    <property type="match status" value="1"/>
</dbReference>
<accession>M1N9W7</accession>
<dbReference type="KEGG" id="dsf:UWK_00061"/>
<sequence length="1029" mass="115487">MIRVLQIRHPFLIILEIIFLSLLYTSSCFAKASSYHLEVSFIPEQRLLHGKATISISSGKEWQLYTGGLSIEKIILEEDGKKSFPLPLPKKDHITMYASESDLKITVIYSMQVSEDAQLNLISPHGIVLTSNWHPLPQEDMLFSLQATLPLGFQGISESDILPEQTTDGIMRSSFSQPVRAIHLAAGPYLIEKETIREGLSLSTWFFQEDQELSREYLDAAKKYILRYEQELGPFPYNHYAVVSNRLPSGFGMPTFTLLGQMVLRLPFIKATSLGHEILHSWFGNSIEVAEGSGNWCEGLTTYLADFSYAIDRGEGISHRKASIVNYQSYVHQETATPLMDFGSASHNQPMAKAKRAVGYNRSAMLFHQLREILGAEHFIQGLRLFAESFKGRSASWQDIQKLFEQEAGKDLTDFFNQQLTRKDAPSLEITDIHSSSRQDTFTLHFSISQNSEQPYTLRVPIQVTTPGGTQRFIQEITEKKTAVSIDLEEAPLSFVIDPEYDLFRTLEPSEFPPVWSRFMGSGNRLIITGDDSSLAAYAPFIQWAEQQGWKIVDHKSVTNQQLSENSILFLGTENTAHDSLFGKAPVMAAGFHLSVHNNPLNEKEVSVLVQSSNGEETAAALHRLRHYGKYSSLAFHNGRIQDKKITASDDGIKHLLETLPEGGSTGAIKSFDQIITELAEKRVIYIGETHDSMADHLLQLRVIQGLHTKGLDLAIAMEMFPTSSQPALDKYLLKQSDAMGEAEFLRQSKWFDVWRYDWRLFRPIFNFCRKQSIPVYGINIDRKIVSTVFSDGNTDALSPEQLKTIAAKRDLAIEGYVERLRLVHGFHAESPHGKEKGISGFVQSQAIWDESMAANIAEILHSNPKKTVVVIAGSQHTRKDSGIPPRVARRMDVTQSSVLSLNADRSATDPAIQADYFFLTDPLFLEPKGKIGVILDPKKDEKGTEYLRISGLSHAGKAKEAGLRENDIIVSINGQPAKNMEDIGILMMDSMTGETVKLIIQRKNEKDEAEEKEIRVELSDLTKPPNHP</sequence>
<dbReference type="GO" id="GO:0016020">
    <property type="term" value="C:membrane"/>
    <property type="evidence" value="ECO:0007669"/>
    <property type="project" value="TreeGrafter"/>
</dbReference>
<dbReference type="AlphaFoldDB" id="M1N9W7"/>
<dbReference type="InterPro" id="IPR014782">
    <property type="entry name" value="Peptidase_M1_dom"/>
</dbReference>
<dbReference type="RefSeq" id="WP_015402348.1">
    <property type="nucleotide sequence ID" value="NC_020304.1"/>
</dbReference>
<evidence type="ECO:0000256" key="1">
    <source>
        <dbReference type="SAM" id="MobiDB-lite"/>
    </source>
</evidence>
<dbReference type="HOGENOM" id="CLU_014353_0_0_7"/>
<gene>
    <name evidence="3" type="ordered locus">UWK_00061</name>
</gene>
<dbReference type="GO" id="GO:0005615">
    <property type="term" value="C:extracellular space"/>
    <property type="evidence" value="ECO:0007669"/>
    <property type="project" value="TreeGrafter"/>
</dbReference>
<feature type="region of interest" description="Disordered" evidence="1">
    <location>
        <begin position="1004"/>
        <end position="1029"/>
    </location>
</feature>
<dbReference type="PANTHER" id="PTHR11533:SF174">
    <property type="entry name" value="PUROMYCIN-SENSITIVE AMINOPEPTIDASE-RELATED"/>
    <property type="match status" value="1"/>
</dbReference>
<dbReference type="Gene3D" id="2.30.42.10">
    <property type="match status" value="1"/>
</dbReference>
<organism evidence="3 4">
    <name type="scientific">Desulfocapsa sulfexigens (strain DSM 10523 / SB164P1)</name>
    <dbReference type="NCBI Taxonomy" id="1167006"/>
    <lineage>
        <taxon>Bacteria</taxon>
        <taxon>Pseudomonadati</taxon>
        <taxon>Thermodesulfobacteriota</taxon>
        <taxon>Desulfobulbia</taxon>
        <taxon>Desulfobulbales</taxon>
        <taxon>Desulfocapsaceae</taxon>
        <taxon>Desulfocapsa</taxon>
    </lineage>
</organism>
<dbReference type="PROSITE" id="PS50106">
    <property type="entry name" value="PDZ"/>
    <property type="match status" value="1"/>
</dbReference>
<dbReference type="Gene3D" id="1.10.390.10">
    <property type="entry name" value="Neutral Protease Domain 2"/>
    <property type="match status" value="1"/>
</dbReference>
<name>M1N9W7_DESSD</name>
<dbReference type="Pfam" id="PF04187">
    <property type="entry name" value="Cofac_haem_bdg"/>
    <property type="match status" value="1"/>
</dbReference>
<dbReference type="Pfam" id="PF01433">
    <property type="entry name" value="Peptidase_M1"/>
    <property type="match status" value="1"/>
</dbReference>
<dbReference type="SUPFAM" id="SSF55486">
    <property type="entry name" value="Metalloproteases ('zincins'), catalytic domain"/>
    <property type="match status" value="1"/>
</dbReference>
<dbReference type="SUPFAM" id="SSF50156">
    <property type="entry name" value="PDZ domain-like"/>
    <property type="match status" value="1"/>
</dbReference>
<dbReference type="PANTHER" id="PTHR11533">
    <property type="entry name" value="PROTEASE M1 ZINC METALLOPROTEASE"/>
    <property type="match status" value="1"/>
</dbReference>
<dbReference type="InterPro" id="IPR036034">
    <property type="entry name" value="PDZ_sf"/>
</dbReference>
<dbReference type="InterPro" id="IPR050344">
    <property type="entry name" value="Peptidase_M1_aminopeptidases"/>
</dbReference>
<dbReference type="InterPro" id="IPR041489">
    <property type="entry name" value="PDZ_6"/>
</dbReference>
<dbReference type="InterPro" id="IPR027268">
    <property type="entry name" value="Peptidase_M4/M1_CTD_sf"/>
</dbReference>
<dbReference type="InterPro" id="IPR007314">
    <property type="entry name" value="Cofac_haem-bd_dom"/>
</dbReference>
<keyword evidence="4" id="KW-1185">Reference proteome</keyword>
<dbReference type="Pfam" id="PF17820">
    <property type="entry name" value="PDZ_6"/>
    <property type="match status" value="1"/>
</dbReference>
<dbReference type="Proteomes" id="UP000011721">
    <property type="component" value="Chromosome"/>
</dbReference>
<dbReference type="eggNOG" id="COG0265">
    <property type="taxonomic scope" value="Bacteria"/>
</dbReference>
<dbReference type="SUPFAM" id="SSF159501">
    <property type="entry name" value="EreA/ChaN-like"/>
    <property type="match status" value="1"/>
</dbReference>
<dbReference type="InterPro" id="IPR001478">
    <property type="entry name" value="PDZ"/>
</dbReference>
<proteinExistence type="predicted"/>
<dbReference type="GO" id="GO:0042277">
    <property type="term" value="F:peptide binding"/>
    <property type="evidence" value="ECO:0007669"/>
    <property type="project" value="TreeGrafter"/>
</dbReference>
<dbReference type="GO" id="GO:0070006">
    <property type="term" value="F:metalloaminopeptidase activity"/>
    <property type="evidence" value="ECO:0007669"/>
    <property type="project" value="TreeGrafter"/>
</dbReference>
<dbReference type="Gene3D" id="3.40.50.11550">
    <property type="match status" value="2"/>
</dbReference>
<feature type="domain" description="PDZ" evidence="2">
    <location>
        <begin position="929"/>
        <end position="1005"/>
    </location>
</feature>
<reference evidence="4" key="1">
    <citation type="journal article" date="2013" name="Stand. Genomic Sci.">
        <title>Complete genome sequence of Desulfocapsa sulfexigens, a marine deltaproteobacterium specialized in disproportionating inorganic sulfur compounds.</title>
        <authorList>
            <person name="Finster K.W."/>
            <person name="Kjeldsen K.U."/>
            <person name="Kube M."/>
            <person name="Reinhardt R."/>
            <person name="Mussmann M."/>
            <person name="Amann R."/>
            <person name="Schreiber L."/>
        </authorList>
    </citation>
    <scope>NUCLEOTIDE SEQUENCE [LARGE SCALE GENOMIC DNA]</scope>
    <source>
        <strain evidence="4">DSM 10523 / SB164P1</strain>
    </source>
</reference>
<dbReference type="GO" id="GO:0043171">
    <property type="term" value="P:peptide catabolic process"/>
    <property type="evidence" value="ECO:0007669"/>
    <property type="project" value="TreeGrafter"/>
</dbReference>
<dbReference type="STRING" id="1167006.UWK_00061"/>
<dbReference type="EMBL" id="CP003985">
    <property type="protein sequence ID" value="AGF76649.1"/>
    <property type="molecule type" value="Genomic_DNA"/>
</dbReference>
<dbReference type="GO" id="GO:0008270">
    <property type="term" value="F:zinc ion binding"/>
    <property type="evidence" value="ECO:0007669"/>
    <property type="project" value="InterPro"/>
</dbReference>
<evidence type="ECO:0000259" key="2">
    <source>
        <dbReference type="PROSITE" id="PS50106"/>
    </source>
</evidence>
<dbReference type="SMART" id="SM00228">
    <property type="entry name" value="PDZ"/>
    <property type="match status" value="1"/>
</dbReference>
<dbReference type="GO" id="GO:0005737">
    <property type="term" value="C:cytoplasm"/>
    <property type="evidence" value="ECO:0007669"/>
    <property type="project" value="TreeGrafter"/>
</dbReference>
<protein>
    <submittedName>
        <fullName evidence="3">Uncharacterized iron-regulated protein</fullName>
    </submittedName>
</protein>
<dbReference type="eggNOG" id="COG3016">
    <property type="taxonomic scope" value="Bacteria"/>
</dbReference>
<evidence type="ECO:0000313" key="3">
    <source>
        <dbReference type="EMBL" id="AGF76649.1"/>
    </source>
</evidence>
<evidence type="ECO:0000313" key="4">
    <source>
        <dbReference type="Proteomes" id="UP000011721"/>
    </source>
</evidence>
<dbReference type="eggNOG" id="COG0308">
    <property type="taxonomic scope" value="Bacteria"/>
</dbReference>